<comment type="subunit">
    <text evidence="9">Homodimers and heterodimers.</text>
</comment>
<keyword evidence="13" id="KW-1185">Reference proteome</keyword>
<dbReference type="InterPro" id="IPR033389">
    <property type="entry name" value="AUX/IAA_dom"/>
</dbReference>
<evidence type="ECO:0000256" key="10">
    <source>
        <dbReference type="SAM" id="MobiDB-lite"/>
    </source>
</evidence>
<dbReference type="Proteomes" id="UP001054252">
    <property type="component" value="Unassembled WGS sequence"/>
</dbReference>
<dbReference type="PROSITE" id="PS51745">
    <property type="entry name" value="PB1"/>
    <property type="match status" value="1"/>
</dbReference>
<evidence type="ECO:0000256" key="8">
    <source>
        <dbReference type="ARBA" id="ARBA00025283"/>
    </source>
</evidence>
<feature type="compositionally biased region" description="Polar residues" evidence="10">
    <location>
        <begin position="194"/>
        <end position="204"/>
    </location>
</feature>
<protein>
    <recommendedName>
        <fullName evidence="9">Auxin-responsive protein</fullName>
    </recommendedName>
</protein>
<comment type="subcellular location">
    <subcellularLocation>
        <location evidence="1 9">Nucleus</location>
    </subcellularLocation>
</comment>
<gene>
    <name evidence="12" type="ORF">SLEP1_g36388</name>
</gene>
<evidence type="ECO:0000256" key="3">
    <source>
        <dbReference type="ARBA" id="ARBA00022491"/>
    </source>
</evidence>
<keyword evidence="7 9" id="KW-0927">Auxin signaling pathway</keyword>
<dbReference type="AlphaFoldDB" id="A0AAV5KRA4"/>
<evidence type="ECO:0000259" key="11">
    <source>
        <dbReference type="PROSITE" id="PS51745"/>
    </source>
</evidence>
<name>A0AAV5KRA4_9ROSI</name>
<keyword evidence="4 9" id="KW-0805">Transcription regulation</keyword>
<reference evidence="12 13" key="1">
    <citation type="journal article" date="2021" name="Commun. Biol.">
        <title>The genome of Shorea leprosula (Dipterocarpaceae) highlights the ecological relevance of drought in aseasonal tropical rainforests.</title>
        <authorList>
            <person name="Ng K.K.S."/>
            <person name="Kobayashi M.J."/>
            <person name="Fawcett J.A."/>
            <person name="Hatakeyama M."/>
            <person name="Paape T."/>
            <person name="Ng C.H."/>
            <person name="Ang C.C."/>
            <person name="Tnah L.H."/>
            <person name="Lee C.T."/>
            <person name="Nishiyama T."/>
            <person name="Sese J."/>
            <person name="O'Brien M.J."/>
            <person name="Copetti D."/>
            <person name="Mohd Noor M.I."/>
            <person name="Ong R.C."/>
            <person name="Putra M."/>
            <person name="Sireger I.Z."/>
            <person name="Indrioko S."/>
            <person name="Kosugi Y."/>
            <person name="Izuno A."/>
            <person name="Isagi Y."/>
            <person name="Lee S.L."/>
            <person name="Shimizu K.K."/>
        </authorList>
    </citation>
    <scope>NUCLEOTIDE SEQUENCE [LARGE SCALE GENOMIC DNA]</scope>
    <source>
        <strain evidence="12">214</strain>
    </source>
</reference>
<feature type="domain" description="PB1" evidence="11">
    <location>
        <begin position="226"/>
        <end position="338"/>
    </location>
</feature>
<evidence type="ECO:0000256" key="4">
    <source>
        <dbReference type="ARBA" id="ARBA00023015"/>
    </source>
</evidence>
<evidence type="ECO:0000313" key="13">
    <source>
        <dbReference type="Proteomes" id="UP001054252"/>
    </source>
</evidence>
<dbReference type="InterPro" id="IPR003311">
    <property type="entry name" value="AUX_IAA"/>
</dbReference>
<keyword evidence="6 9" id="KW-0539">Nucleus</keyword>
<dbReference type="InterPro" id="IPR053793">
    <property type="entry name" value="PB1-like"/>
</dbReference>
<evidence type="ECO:0000256" key="2">
    <source>
        <dbReference type="ARBA" id="ARBA00006728"/>
    </source>
</evidence>
<proteinExistence type="inferred from homology"/>
<sequence>MESGCSKNGVACPQLLDLIPRDRGEWHVRRDDGSSEERKLELRLGPPGEENWSKNDASNNNNKERDESIPSLGHLSSALNNSGNKAHSFSSLENRLVGSVLSSPWAHTHQHNQQQTKAPSFLQFPSTAPQGLPVKAKESSLPYCTKVVDLQNAEKKSFSPASANTAVTNISQKRTAPAPVVGWPPVRSFRRNIASGSSSKQAAESPNAVLSKGSGEKSPVETSNQGLFVKINMDGVPIGRKVDLRAYGSYEKLSTAVDELFRGLLAAQRDSSAGGIVNKHEEEKAITGVLDGTGEYTLVYEDNEGDRMLVGDVPWRMFVSTVKRLRVLKSSELSVLNIGSGKQGKIPTYP</sequence>
<dbReference type="EMBL" id="BPVZ01000074">
    <property type="protein sequence ID" value="GKV27190.1"/>
    <property type="molecule type" value="Genomic_DNA"/>
</dbReference>
<dbReference type="GO" id="GO:0009734">
    <property type="term" value="P:auxin-activated signaling pathway"/>
    <property type="evidence" value="ECO:0007669"/>
    <property type="project" value="UniProtKB-UniRule"/>
</dbReference>
<keyword evidence="5 9" id="KW-0804">Transcription</keyword>
<evidence type="ECO:0000256" key="7">
    <source>
        <dbReference type="ARBA" id="ARBA00023294"/>
    </source>
</evidence>
<dbReference type="PANTHER" id="PTHR31734:SF2">
    <property type="entry name" value="AUXIN-RESPONSIVE PROTEIN IAA26"/>
    <property type="match status" value="1"/>
</dbReference>
<dbReference type="Gene3D" id="3.10.20.90">
    <property type="entry name" value="Phosphatidylinositol 3-kinase Catalytic Subunit, Chain A, domain 1"/>
    <property type="match status" value="1"/>
</dbReference>
<evidence type="ECO:0000256" key="6">
    <source>
        <dbReference type="ARBA" id="ARBA00023242"/>
    </source>
</evidence>
<comment type="caution">
    <text evidence="12">The sequence shown here is derived from an EMBL/GenBank/DDBJ whole genome shotgun (WGS) entry which is preliminary data.</text>
</comment>
<keyword evidence="3 9" id="KW-0678">Repressor</keyword>
<dbReference type="Pfam" id="PF02309">
    <property type="entry name" value="AUX_IAA"/>
    <property type="match status" value="1"/>
</dbReference>
<feature type="region of interest" description="Disordered" evidence="10">
    <location>
        <begin position="21"/>
        <end position="79"/>
    </location>
</feature>
<organism evidence="12 13">
    <name type="scientific">Rubroshorea leprosula</name>
    <dbReference type="NCBI Taxonomy" id="152421"/>
    <lineage>
        <taxon>Eukaryota</taxon>
        <taxon>Viridiplantae</taxon>
        <taxon>Streptophyta</taxon>
        <taxon>Embryophyta</taxon>
        <taxon>Tracheophyta</taxon>
        <taxon>Spermatophyta</taxon>
        <taxon>Magnoliopsida</taxon>
        <taxon>eudicotyledons</taxon>
        <taxon>Gunneridae</taxon>
        <taxon>Pentapetalae</taxon>
        <taxon>rosids</taxon>
        <taxon>malvids</taxon>
        <taxon>Malvales</taxon>
        <taxon>Dipterocarpaceae</taxon>
        <taxon>Rubroshorea</taxon>
    </lineage>
</organism>
<dbReference type="FunFam" id="3.10.20.90:FF:000225">
    <property type="entry name" value="Auxin-responsive protein"/>
    <property type="match status" value="1"/>
</dbReference>
<feature type="compositionally biased region" description="Basic and acidic residues" evidence="10">
    <location>
        <begin position="21"/>
        <end position="42"/>
    </location>
</feature>
<comment type="function">
    <text evidence="8">Aux/IAA proteins are short-lived transcriptional factors that function as repressors of early auxin response genes at low auxin concentrations. Repression is thought to result from the interaction with auxin response factors (ARFs), proteins that bind to the auxin-responsive promoter element (AuxRE). Formation of heterodimers with ARF proteins may alter their ability to modulate early auxin response genes expression.</text>
</comment>
<comment type="similarity">
    <text evidence="2 9">Belongs to the Aux/IAA family.</text>
</comment>
<evidence type="ECO:0000313" key="12">
    <source>
        <dbReference type="EMBL" id="GKV27190.1"/>
    </source>
</evidence>
<evidence type="ECO:0000256" key="5">
    <source>
        <dbReference type="ARBA" id="ARBA00023163"/>
    </source>
</evidence>
<dbReference type="GO" id="GO:0005634">
    <property type="term" value="C:nucleus"/>
    <property type="evidence" value="ECO:0007669"/>
    <property type="project" value="UniProtKB-SubCell"/>
</dbReference>
<dbReference type="GO" id="GO:0006355">
    <property type="term" value="P:regulation of DNA-templated transcription"/>
    <property type="evidence" value="ECO:0007669"/>
    <property type="project" value="InterPro"/>
</dbReference>
<accession>A0AAV5KRA4</accession>
<evidence type="ECO:0000256" key="9">
    <source>
        <dbReference type="RuleBase" id="RU004549"/>
    </source>
</evidence>
<dbReference type="SUPFAM" id="SSF54277">
    <property type="entry name" value="CAD &amp; PB1 domains"/>
    <property type="match status" value="1"/>
</dbReference>
<dbReference type="PANTHER" id="PTHR31734">
    <property type="entry name" value="AUXIN-RESPONSIVE PROTEIN IAA17"/>
    <property type="match status" value="1"/>
</dbReference>
<feature type="region of interest" description="Disordered" evidence="10">
    <location>
        <begin position="193"/>
        <end position="222"/>
    </location>
</feature>
<evidence type="ECO:0000256" key="1">
    <source>
        <dbReference type="ARBA" id="ARBA00004123"/>
    </source>
</evidence>